<feature type="region of interest" description="Disordered" evidence="1">
    <location>
        <begin position="27"/>
        <end position="46"/>
    </location>
</feature>
<feature type="compositionally biased region" description="Basic and acidic residues" evidence="1">
    <location>
        <begin position="34"/>
        <end position="46"/>
    </location>
</feature>
<accession>A0A437AJT3</accession>
<comment type="caution">
    <text evidence="2">The sequence shown here is derived from an EMBL/GenBank/DDBJ whole genome shotgun (WGS) entry which is preliminary data.</text>
</comment>
<gene>
    <name evidence="2" type="ORF">TUBRATIS_21530</name>
</gene>
<sequence length="182" mass="21001">MFLFVKVFFFSELSDGYSSSSLTKVASETSLKSENQESNKDFEMPEEKTKFDSELTSEGALEKHNILQDSREELVGKEAHEICEMLKTNPSTLAEQDKETCEKIKEIIQDISAYNLGQLEIPLKDRQFALVFPLRFEDQTTKPPANDFKLIDRILLRTRRLENVPDSIAELVRLYVPEEMLD</sequence>
<reference evidence="2 3" key="1">
    <citation type="submission" date="2018-10" db="EMBL/GenBank/DDBJ databases">
        <title>Draft genome sequence of the microsporidian Tubulinosema ratisbonensis.</title>
        <authorList>
            <person name="Polonais V."/>
            <person name="Peyretaillade E."/>
            <person name="Niehus S."/>
            <person name="Wawrzyniak I."/>
            <person name="Franchet A."/>
            <person name="Gaspin C."/>
            <person name="Reichstadt M."/>
            <person name="Belser C."/>
            <person name="Labadie K."/>
            <person name="Delbac F."/>
            <person name="Ferrandon D."/>
        </authorList>
    </citation>
    <scope>NUCLEOTIDE SEQUENCE [LARGE SCALE GENOMIC DNA]</scope>
    <source>
        <strain evidence="2 3">Franzen</strain>
    </source>
</reference>
<evidence type="ECO:0000313" key="2">
    <source>
        <dbReference type="EMBL" id="RVD91400.1"/>
    </source>
</evidence>
<evidence type="ECO:0000313" key="3">
    <source>
        <dbReference type="Proteomes" id="UP000282876"/>
    </source>
</evidence>
<protein>
    <submittedName>
        <fullName evidence="2">Uncharacterized protein</fullName>
    </submittedName>
</protein>
<dbReference type="AlphaFoldDB" id="A0A437AJT3"/>
<proteinExistence type="predicted"/>
<dbReference type="EMBL" id="RCSS01000539">
    <property type="protein sequence ID" value="RVD91400.1"/>
    <property type="molecule type" value="Genomic_DNA"/>
</dbReference>
<name>A0A437AJT3_9MICR</name>
<keyword evidence="3" id="KW-1185">Reference proteome</keyword>
<organism evidence="2 3">
    <name type="scientific">Tubulinosema ratisbonensis</name>
    <dbReference type="NCBI Taxonomy" id="291195"/>
    <lineage>
        <taxon>Eukaryota</taxon>
        <taxon>Fungi</taxon>
        <taxon>Fungi incertae sedis</taxon>
        <taxon>Microsporidia</taxon>
        <taxon>Tubulinosematoidea</taxon>
        <taxon>Tubulinosematidae</taxon>
        <taxon>Tubulinosema</taxon>
    </lineage>
</organism>
<dbReference type="VEuPathDB" id="MicrosporidiaDB:TUBRATIS_21530"/>
<dbReference type="Proteomes" id="UP000282876">
    <property type="component" value="Unassembled WGS sequence"/>
</dbReference>
<feature type="non-terminal residue" evidence="2">
    <location>
        <position position="182"/>
    </location>
</feature>
<evidence type="ECO:0000256" key="1">
    <source>
        <dbReference type="SAM" id="MobiDB-lite"/>
    </source>
</evidence>